<keyword evidence="6" id="KW-0378">Hydrolase</keyword>
<reference evidence="12 13" key="1">
    <citation type="submission" date="2018-01" db="EMBL/GenBank/DDBJ databases">
        <title>Whole genome sequencing of Histamine producing bacteria.</title>
        <authorList>
            <person name="Butler K."/>
        </authorList>
    </citation>
    <scope>NUCLEOTIDE SEQUENCE [LARGE SCALE GENOMIC DNA]</scope>
    <source>
        <strain evidence="12 13">DSM 24669</strain>
    </source>
</reference>
<keyword evidence="7 10" id="KW-1133">Transmembrane helix</keyword>
<dbReference type="EMBL" id="PYLZ01000002">
    <property type="protein sequence ID" value="PSW25861.1"/>
    <property type="molecule type" value="Genomic_DNA"/>
</dbReference>
<evidence type="ECO:0000256" key="10">
    <source>
        <dbReference type="SAM" id="Phobius"/>
    </source>
</evidence>
<dbReference type="PANTHER" id="PTHR33121">
    <property type="entry name" value="CYCLIC DI-GMP PHOSPHODIESTERASE PDEF"/>
    <property type="match status" value="1"/>
</dbReference>
<keyword evidence="13" id="KW-1185">Reference proteome</keyword>
<evidence type="ECO:0000256" key="4">
    <source>
        <dbReference type="ARBA" id="ARBA00022636"/>
    </source>
</evidence>
<dbReference type="SUPFAM" id="SSF141868">
    <property type="entry name" value="EAL domain-like"/>
    <property type="match status" value="1"/>
</dbReference>
<feature type="transmembrane region" description="Helical" evidence="10">
    <location>
        <begin position="6"/>
        <end position="27"/>
    </location>
</feature>
<dbReference type="InterPro" id="IPR024744">
    <property type="entry name" value="CSS-motif_dom"/>
</dbReference>
<keyword evidence="5 10" id="KW-0812">Transmembrane</keyword>
<evidence type="ECO:0000256" key="6">
    <source>
        <dbReference type="ARBA" id="ARBA00022801"/>
    </source>
</evidence>
<dbReference type="RefSeq" id="WP_107302473.1">
    <property type="nucleotide sequence ID" value="NZ_AP024852.1"/>
</dbReference>
<dbReference type="SMART" id="SM00052">
    <property type="entry name" value="EAL"/>
    <property type="match status" value="1"/>
</dbReference>
<name>A0A2T3PA66_9GAMM</name>
<dbReference type="PROSITE" id="PS50883">
    <property type="entry name" value="EAL"/>
    <property type="match status" value="1"/>
</dbReference>
<protein>
    <recommendedName>
        <fullName evidence="2">cyclic-guanylate-specific phosphodiesterase</fullName>
        <ecNumber evidence="2">3.1.4.52</ecNumber>
    </recommendedName>
</protein>
<comment type="subcellular location">
    <subcellularLocation>
        <location evidence="1">Cell membrane</location>
        <topology evidence="1">Multi-pass membrane protein</topology>
    </subcellularLocation>
</comment>
<sequence length="510" mass="58379">MFNSKNIQFAVLFFVLAMLSDIFWVAIQTERNMSDAAQRAVKHVDNLFAGVEQKLAVIDTMNDLCSTQNKQLLEDIIFDSVSIKEISYIKDNKIVCSDRARQFNLDISDELPKNLHSQTSRLTYIANDQRRNMRALFYLIPYKDMWVRISLHLKYIDFWVSDFGIRNNMKAQMIYDRKLIAGDTDIKNCELIDHLEISSKHYPFSIVTGYDAPLLLKAFKDQLLLALMIVSLLTALLLALLHSYKKTRRTLESEIQQGIKNNEFTGYLQPIVCSKTHQWLGAEILLRWQHPTNGLTSPAEFITIAENTGLINDITLKLLAEAGRNKAVLSQISENHYLSLNVTASMIANPYYVRKLVNIIRHQPSLQNGLVLEFTERETFTDDQLAQLQSGMTQLRKEGVKWALDDFGSGYSGLSRLQQLSFEILKIDRAFVAASSNETIAHSILDSICELAKRFNCVLIAEGVETKEQAKRIRLLEIECCQGYLFAKPMTIKRYIQQLKMTLPQDSTIK</sequence>
<keyword evidence="4" id="KW-0973">c-di-GMP</keyword>
<evidence type="ECO:0000259" key="11">
    <source>
        <dbReference type="PROSITE" id="PS50883"/>
    </source>
</evidence>
<proteinExistence type="predicted"/>
<evidence type="ECO:0000256" key="3">
    <source>
        <dbReference type="ARBA" id="ARBA00022475"/>
    </source>
</evidence>
<evidence type="ECO:0000256" key="2">
    <source>
        <dbReference type="ARBA" id="ARBA00012282"/>
    </source>
</evidence>
<keyword evidence="3" id="KW-1003">Cell membrane</keyword>
<dbReference type="Pfam" id="PF12792">
    <property type="entry name" value="CSS-motif"/>
    <property type="match status" value="1"/>
</dbReference>
<comment type="catalytic activity">
    <reaction evidence="9">
        <text>3',3'-c-di-GMP + H2O = 5'-phosphoguanylyl(3'-&gt;5')guanosine + H(+)</text>
        <dbReference type="Rhea" id="RHEA:24902"/>
        <dbReference type="ChEBI" id="CHEBI:15377"/>
        <dbReference type="ChEBI" id="CHEBI:15378"/>
        <dbReference type="ChEBI" id="CHEBI:58754"/>
        <dbReference type="ChEBI" id="CHEBI:58805"/>
        <dbReference type="EC" id="3.1.4.52"/>
    </reaction>
</comment>
<feature type="domain" description="EAL" evidence="11">
    <location>
        <begin position="248"/>
        <end position="503"/>
    </location>
</feature>
<feature type="transmembrane region" description="Helical" evidence="10">
    <location>
        <begin position="223"/>
        <end position="244"/>
    </location>
</feature>
<evidence type="ECO:0000256" key="9">
    <source>
        <dbReference type="ARBA" id="ARBA00034290"/>
    </source>
</evidence>
<evidence type="ECO:0000256" key="5">
    <source>
        <dbReference type="ARBA" id="ARBA00022692"/>
    </source>
</evidence>
<dbReference type="InterPro" id="IPR035919">
    <property type="entry name" value="EAL_sf"/>
</dbReference>
<evidence type="ECO:0000256" key="7">
    <source>
        <dbReference type="ARBA" id="ARBA00022989"/>
    </source>
</evidence>
<dbReference type="PANTHER" id="PTHR33121:SF79">
    <property type="entry name" value="CYCLIC DI-GMP PHOSPHODIESTERASE PDED-RELATED"/>
    <property type="match status" value="1"/>
</dbReference>
<dbReference type="GO" id="GO:0005886">
    <property type="term" value="C:plasma membrane"/>
    <property type="evidence" value="ECO:0007669"/>
    <property type="project" value="UniProtKB-SubCell"/>
</dbReference>
<evidence type="ECO:0000313" key="13">
    <source>
        <dbReference type="Proteomes" id="UP000240481"/>
    </source>
</evidence>
<dbReference type="GO" id="GO:0071111">
    <property type="term" value="F:cyclic-guanylate-specific phosphodiesterase activity"/>
    <property type="evidence" value="ECO:0007669"/>
    <property type="project" value="UniProtKB-EC"/>
</dbReference>
<organism evidence="12 13">
    <name type="scientific">Photobacterium swingsii</name>
    <dbReference type="NCBI Taxonomy" id="680026"/>
    <lineage>
        <taxon>Bacteria</taxon>
        <taxon>Pseudomonadati</taxon>
        <taxon>Pseudomonadota</taxon>
        <taxon>Gammaproteobacteria</taxon>
        <taxon>Vibrionales</taxon>
        <taxon>Vibrionaceae</taxon>
        <taxon>Photobacterium</taxon>
    </lineage>
</organism>
<evidence type="ECO:0000256" key="8">
    <source>
        <dbReference type="ARBA" id="ARBA00023136"/>
    </source>
</evidence>
<evidence type="ECO:0000313" key="12">
    <source>
        <dbReference type="EMBL" id="PSW25861.1"/>
    </source>
</evidence>
<accession>A0A2T3PA66</accession>
<keyword evidence="8 10" id="KW-0472">Membrane</keyword>
<evidence type="ECO:0000256" key="1">
    <source>
        <dbReference type="ARBA" id="ARBA00004651"/>
    </source>
</evidence>
<dbReference type="Proteomes" id="UP000240481">
    <property type="component" value="Unassembled WGS sequence"/>
</dbReference>
<dbReference type="OrthoDB" id="675397at2"/>
<dbReference type="Gene3D" id="3.20.20.450">
    <property type="entry name" value="EAL domain"/>
    <property type="match status" value="1"/>
</dbReference>
<dbReference type="AlphaFoldDB" id="A0A2T3PA66"/>
<dbReference type="InterPro" id="IPR001633">
    <property type="entry name" value="EAL_dom"/>
</dbReference>
<dbReference type="EC" id="3.1.4.52" evidence="2"/>
<comment type="caution">
    <text evidence="12">The sequence shown here is derived from an EMBL/GenBank/DDBJ whole genome shotgun (WGS) entry which is preliminary data.</text>
</comment>
<dbReference type="Pfam" id="PF00563">
    <property type="entry name" value="EAL"/>
    <property type="match status" value="1"/>
</dbReference>
<dbReference type="CDD" id="cd01948">
    <property type="entry name" value="EAL"/>
    <property type="match status" value="1"/>
</dbReference>
<dbReference type="InterPro" id="IPR050706">
    <property type="entry name" value="Cyclic-di-GMP_PDE-like"/>
</dbReference>
<gene>
    <name evidence="12" type="ORF">C9I94_04635</name>
</gene>